<dbReference type="Pfam" id="PF22917">
    <property type="entry name" value="PRISE"/>
    <property type="match status" value="1"/>
</dbReference>
<dbReference type="InterPro" id="IPR036291">
    <property type="entry name" value="NAD(P)-bd_dom_sf"/>
</dbReference>
<dbReference type="OrthoDB" id="9779041at2"/>
<dbReference type="Gene3D" id="3.40.50.720">
    <property type="entry name" value="NAD(P)-binding Rossmann-like Domain"/>
    <property type="match status" value="1"/>
</dbReference>
<dbReference type="EMBL" id="PHIG01000063">
    <property type="protein sequence ID" value="PJK27572.1"/>
    <property type="molecule type" value="Genomic_DNA"/>
</dbReference>
<dbReference type="AlphaFoldDB" id="A0A2M9FVS9"/>
<dbReference type="PANTHER" id="PTHR32487:SF0">
    <property type="entry name" value="3-OXO-DELTA(4,5)-STEROID 5-BETA-REDUCTASE"/>
    <property type="match status" value="1"/>
</dbReference>
<keyword evidence="3" id="KW-1185">Reference proteome</keyword>
<proteinExistence type="predicted"/>
<dbReference type="CDD" id="cd08948">
    <property type="entry name" value="5beta-POR_like_SDR_a"/>
    <property type="match status" value="1"/>
</dbReference>
<feature type="domain" description="PRISE-like Rossmann-fold" evidence="1">
    <location>
        <begin position="55"/>
        <end position="359"/>
    </location>
</feature>
<dbReference type="InterPro" id="IPR055222">
    <property type="entry name" value="PRISE-like_Rossmann-fold"/>
</dbReference>
<dbReference type="Proteomes" id="UP000229498">
    <property type="component" value="Unassembled WGS sequence"/>
</dbReference>
<evidence type="ECO:0000259" key="1">
    <source>
        <dbReference type="Pfam" id="PF22917"/>
    </source>
</evidence>
<reference evidence="2 3" key="1">
    <citation type="submission" date="2017-11" db="EMBL/GenBank/DDBJ databases">
        <title>Draft genome sequence of Rhizobiales bacterium SY3-13.</title>
        <authorList>
            <person name="Sun C."/>
        </authorList>
    </citation>
    <scope>NUCLEOTIDE SEQUENCE [LARGE SCALE GENOMIC DNA]</scope>
    <source>
        <strain evidence="2 3">SY3-13</strain>
    </source>
</reference>
<sequence>MGGKVLIAGASGIVGGAAVRHFCSLPGWEVVALSRRAPDYEHSARHLSLDLMDAEACEKAAAERFGDVTHLVYAALYEKEDVIAGWRDPEQMAVNDRMLRNLLGPLEREAKGLRHVSLMQGAKAYGVHVHHLESPAKERWPRDPHDNFYWLQEDYLKERQQAGHGWTWTIWRPHLVTGFSPGSPINMLFAMGAYAAICREEGRQMEFSGGPPFIQQMSDSRLIARGFEWAADNPAAANQHFNIANGDIVIWQHLYPAIARHFGVDLAPPRPFPLAATMPAKEDVWRRIVEKHGLKPLGLAETVGASWLFADFVLGFGKKPSATVLSTIKLQQAGFHDCMDSEDAMIEWFRDLQARRILPV</sequence>
<evidence type="ECO:0000313" key="2">
    <source>
        <dbReference type="EMBL" id="PJK27572.1"/>
    </source>
</evidence>
<dbReference type="PANTHER" id="PTHR32487">
    <property type="entry name" value="3-OXO-DELTA(4,5)-STEROID 5-BETA-REDUCTASE"/>
    <property type="match status" value="1"/>
</dbReference>
<accession>A0A2M9FVS9</accession>
<evidence type="ECO:0000313" key="3">
    <source>
        <dbReference type="Proteomes" id="UP000229498"/>
    </source>
</evidence>
<name>A0A2M9FVS9_9PROT</name>
<protein>
    <recommendedName>
        <fullName evidence="1">PRISE-like Rossmann-fold domain-containing protein</fullName>
    </recommendedName>
</protein>
<dbReference type="SUPFAM" id="SSF51735">
    <property type="entry name" value="NAD(P)-binding Rossmann-fold domains"/>
    <property type="match status" value="1"/>
</dbReference>
<organism evidence="2 3">
    <name type="scientific">Minwuia thermotolerans</name>
    <dbReference type="NCBI Taxonomy" id="2056226"/>
    <lineage>
        <taxon>Bacteria</taxon>
        <taxon>Pseudomonadati</taxon>
        <taxon>Pseudomonadota</taxon>
        <taxon>Alphaproteobacteria</taxon>
        <taxon>Minwuiales</taxon>
        <taxon>Minwuiaceae</taxon>
        <taxon>Minwuia</taxon>
    </lineage>
</organism>
<gene>
    <name evidence="2" type="ORF">CVT23_21930</name>
</gene>
<dbReference type="RefSeq" id="WP_109795285.1">
    <property type="nucleotide sequence ID" value="NZ_PHIG01000063.1"/>
</dbReference>
<comment type="caution">
    <text evidence="2">The sequence shown here is derived from an EMBL/GenBank/DDBJ whole genome shotgun (WGS) entry which is preliminary data.</text>
</comment>